<dbReference type="InterPro" id="IPR000039">
    <property type="entry name" value="Ribosomal_eL18"/>
</dbReference>
<evidence type="ECO:0000256" key="1">
    <source>
        <dbReference type="ARBA" id="ARBA00006815"/>
    </source>
</evidence>
<dbReference type="GeneID" id="94842457"/>
<evidence type="ECO:0000313" key="6">
    <source>
        <dbReference type="EMBL" id="OHT01940.1"/>
    </source>
</evidence>
<dbReference type="SUPFAM" id="SSF52080">
    <property type="entry name" value="Ribosomal proteins L15p and L18e"/>
    <property type="match status" value="1"/>
</dbReference>
<dbReference type="EMBL" id="MLAK01000889">
    <property type="protein sequence ID" value="OHT01940.1"/>
    <property type="molecule type" value="Genomic_DNA"/>
</dbReference>
<keyword evidence="3" id="KW-0687">Ribonucleoprotein</keyword>
<evidence type="ECO:0000256" key="3">
    <source>
        <dbReference type="ARBA" id="ARBA00023274"/>
    </source>
</evidence>
<dbReference type="OrthoDB" id="6353017at2759"/>
<dbReference type="Pfam" id="PF17135">
    <property type="entry name" value="Ribosomal_L18"/>
    <property type="match status" value="1"/>
</dbReference>
<dbReference type="PANTHER" id="PTHR10934">
    <property type="entry name" value="60S RIBOSOMAL PROTEIN L18"/>
    <property type="match status" value="1"/>
</dbReference>
<proteinExistence type="inferred from homology"/>
<feature type="domain" description="Large ribosomal subunit protein uL15/eL18" evidence="5">
    <location>
        <begin position="2"/>
        <end position="185"/>
    </location>
</feature>
<dbReference type="RefSeq" id="XP_068355076.1">
    <property type="nucleotide sequence ID" value="XM_068507753.1"/>
</dbReference>
<evidence type="ECO:0000313" key="7">
    <source>
        <dbReference type="Proteomes" id="UP000179807"/>
    </source>
</evidence>
<accession>A0A1J4JWM9</accession>
<evidence type="ECO:0000259" key="5">
    <source>
        <dbReference type="Pfam" id="PF17135"/>
    </source>
</evidence>
<evidence type="ECO:0000256" key="4">
    <source>
        <dbReference type="SAM" id="MobiDB-lite"/>
    </source>
</evidence>
<feature type="region of interest" description="Disordered" evidence="4">
    <location>
        <begin position="149"/>
        <end position="186"/>
    </location>
</feature>
<name>A0A1J4JWM9_9EUKA</name>
<dbReference type="GO" id="GO:0022625">
    <property type="term" value="C:cytosolic large ribosomal subunit"/>
    <property type="evidence" value="ECO:0007669"/>
    <property type="project" value="TreeGrafter"/>
</dbReference>
<dbReference type="PANTHER" id="PTHR10934:SF2">
    <property type="entry name" value="LARGE RIBOSOMAL SUBUNIT PROTEIN EL18"/>
    <property type="match status" value="1"/>
</dbReference>
<dbReference type="InterPro" id="IPR036227">
    <property type="entry name" value="Ribosomal_uL15/eL18_sf"/>
</dbReference>
<dbReference type="GO" id="GO:0006412">
    <property type="term" value="P:translation"/>
    <property type="evidence" value="ECO:0007669"/>
    <property type="project" value="InterPro"/>
</dbReference>
<dbReference type="VEuPathDB" id="TrichDB:TRFO_31134"/>
<feature type="compositionally biased region" description="Basic residues" evidence="4">
    <location>
        <begin position="176"/>
        <end position="186"/>
    </location>
</feature>
<dbReference type="GO" id="GO:0003735">
    <property type="term" value="F:structural constituent of ribosome"/>
    <property type="evidence" value="ECO:0007669"/>
    <property type="project" value="InterPro"/>
</dbReference>
<dbReference type="AlphaFoldDB" id="A0A1J4JWM9"/>
<evidence type="ECO:0000256" key="2">
    <source>
        <dbReference type="ARBA" id="ARBA00022980"/>
    </source>
</evidence>
<keyword evidence="7" id="KW-1185">Reference proteome</keyword>
<comment type="similarity">
    <text evidence="1">Belongs to the eukaryotic ribosomal protein eL18 family.</text>
</comment>
<dbReference type="Gene3D" id="3.100.10.10">
    <property type="match status" value="1"/>
</dbReference>
<dbReference type="GO" id="GO:0003723">
    <property type="term" value="F:RNA binding"/>
    <property type="evidence" value="ECO:0007669"/>
    <property type="project" value="TreeGrafter"/>
</dbReference>
<comment type="caution">
    <text evidence="6">The sequence shown here is derived from an EMBL/GenBank/DDBJ whole genome shotgun (WGS) entry which is preliminary data.</text>
</comment>
<protein>
    <submittedName>
        <fullName evidence="6">60S ribosomal protein L18</fullName>
    </submittedName>
</protein>
<reference evidence="6" key="1">
    <citation type="submission" date="2016-10" db="EMBL/GenBank/DDBJ databases">
        <authorList>
            <person name="Benchimol M."/>
            <person name="Almeida L.G."/>
            <person name="Vasconcelos A.T."/>
            <person name="Perreira-Neves A."/>
            <person name="Rosa I.A."/>
            <person name="Tasca T."/>
            <person name="Bogo M.R."/>
            <person name="de Souza W."/>
        </authorList>
    </citation>
    <scope>NUCLEOTIDE SEQUENCE [LARGE SCALE GENOMIC DNA]</scope>
    <source>
        <strain evidence="6">K</strain>
    </source>
</reference>
<organism evidence="6 7">
    <name type="scientific">Tritrichomonas foetus</name>
    <dbReference type="NCBI Taxonomy" id="1144522"/>
    <lineage>
        <taxon>Eukaryota</taxon>
        <taxon>Metamonada</taxon>
        <taxon>Parabasalia</taxon>
        <taxon>Tritrichomonadida</taxon>
        <taxon>Tritrichomonadidae</taxon>
        <taxon>Tritrichomonas</taxon>
    </lineage>
</organism>
<dbReference type="FunFam" id="3.100.10.10:FF:000001">
    <property type="entry name" value="60S ribosomal protein L18"/>
    <property type="match status" value="1"/>
</dbReference>
<gene>
    <name evidence="6" type="primary">RpL18</name>
    <name evidence="6" type="ORF">TRFO_31134</name>
</gene>
<keyword evidence="2 6" id="KW-0689">Ribosomal protein</keyword>
<dbReference type="InterPro" id="IPR021131">
    <property type="entry name" value="Ribosomal_uL15/eL18"/>
</dbReference>
<sequence>MGVDMNHRIGRKTRREPKSENVQLKMLFNLYSFIARRSGSEFNKKVAHRLCLSNTNRRPLSVSRLMVALKEQDSETIAVCVGKIVNDERLLEVPSMKVCALGFSETARARILAAGGECLTFDQLALQRPTGDKCLLLEGDRKRREAVKHFGQAPGDDNSAARPKVRSHGRKFERARGRRKSRLYHV</sequence>
<dbReference type="Proteomes" id="UP000179807">
    <property type="component" value="Unassembled WGS sequence"/>
</dbReference>